<protein>
    <submittedName>
        <fullName evidence="4">Trans-2,3-dihydro-3-hydroxyanthranilate isomerase</fullName>
        <ecNumber evidence="4">5.3.3.17</ecNumber>
    </submittedName>
</protein>
<dbReference type="PROSITE" id="PS51186">
    <property type="entry name" value="GNAT"/>
    <property type="match status" value="1"/>
</dbReference>
<dbReference type="EC" id="5.3.3.17" evidence="4"/>
<comment type="similarity">
    <text evidence="1">Belongs to the PhzF family.</text>
</comment>
<keyword evidence="5" id="KW-1185">Reference proteome</keyword>
<feature type="domain" description="N-acetyltransferase" evidence="3">
    <location>
        <begin position="32"/>
        <end position="209"/>
    </location>
</feature>
<dbReference type="Gene3D" id="3.40.630.30">
    <property type="match status" value="1"/>
</dbReference>
<dbReference type="PANTHER" id="PTHR13774">
    <property type="entry name" value="PHENAZINE BIOSYNTHESIS PROTEIN"/>
    <property type="match status" value="1"/>
</dbReference>
<dbReference type="EMBL" id="BDSP01000285">
    <property type="protein sequence ID" value="GAX29064.1"/>
    <property type="molecule type" value="Genomic_DNA"/>
</dbReference>
<dbReference type="SUPFAM" id="SSF54506">
    <property type="entry name" value="Diaminopimelate epimerase-like"/>
    <property type="match status" value="1"/>
</dbReference>
<dbReference type="InterPro" id="IPR016181">
    <property type="entry name" value="Acyl_CoA_acyltransferase"/>
</dbReference>
<dbReference type="Pfam" id="PF02567">
    <property type="entry name" value="PhzC-PhzF"/>
    <property type="match status" value="1"/>
</dbReference>
<dbReference type="InParanoid" id="A0A1Z5KRW4"/>
<gene>
    <name evidence="4" type="ORF">FisN_7Hh344</name>
</gene>
<dbReference type="CDD" id="cd04301">
    <property type="entry name" value="NAT_SF"/>
    <property type="match status" value="1"/>
</dbReference>
<dbReference type="GO" id="GO:0016747">
    <property type="term" value="F:acyltransferase activity, transferring groups other than amino-acyl groups"/>
    <property type="evidence" value="ECO:0007669"/>
    <property type="project" value="InterPro"/>
</dbReference>
<dbReference type="InterPro" id="IPR003719">
    <property type="entry name" value="Phenazine_PhzF-like"/>
</dbReference>
<dbReference type="NCBIfam" id="TIGR00654">
    <property type="entry name" value="PhzF_family"/>
    <property type="match status" value="1"/>
</dbReference>
<dbReference type="Pfam" id="PF13508">
    <property type="entry name" value="Acetyltransf_7"/>
    <property type="match status" value="1"/>
</dbReference>
<evidence type="ECO:0000256" key="2">
    <source>
        <dbReference type="ARBA" id="ARBA00023235"/>
    </source>
</evidence>
<organism evidence="4 5">
    <name type="scientific">Fistulifera solaris</name>
    <name type="common">Oleaginous diatom</name>
    <dbReference type="NCBI Taxonomy" id="1519565"/>
    <lineage>
        <taxon>Eukaryota</taxon>
        <taxon>Sar</taxon>
        <taxon>Stramenopiles</taxon>
        <taxon>Ochrophyta</taxon>
        <taxon>Bacillariophyta</taxon>
        <taxon>Bacillariophyceae</taxon>
        <taxon>Bacillariophycidae</taxon>
        <taxon>Naviculales</taxon>
        <taxon>Naviculaceae</taxon>
        <taxon>Fistulifera</taxon>
    </lineage>
</organism>
<dbReference type="GO" id="GO:0005737">
    <property type="term" value="C:cytoplasm"/>
    <property type="evidence" value="ECO:0007669"/>
    <property type="project" value="TreeGrafter"/>
</dbReference>
<evidence type="ECO:0000259" key="3">
    <source>
        <dbReference type="PROSITE" id="PS51186"/>
    </source>
</evidence>
<evidence type="ECO:0000313" key="4">
    <source>
        <dbReference type="EMBL" id="GAX29064.1"/>
    </source>
</evidence>
<dbReference type="InterPro" id="IPR000182">
    <property type="entry name" value="GNAT_dom"/>
</dbReference>
<dbReference type="SUPFAM" id="SSF55729">
    <property type="entry name" value="Acyl-CoA N-acyltransferases (Nat)"/>
    <property type="match status" value="1"/>
</dbReference>
<dbReference type="AlphaFoldDB" id="A0A1Z5KRW4"/>
<proteinExistence type="inferred from homology"/>
<keyword evidence="2 4" id="KW-0413">Isomerase</keyword>
<comment type="caution">
    <text evidence="4">The sequence shown here is derived from an EMBL/GenBank/DDBJ whole genome shotgun (WGS) entry which is preliminary data.</text>
</comment>
<sequence length="514" mass="56724">MKPQNGELTVAAAATESIAAEPSSRTTILDRILFREVRPTDIPICFEIESNSYPDDEQASKSTLQYRQHHAAPYFRCAVLYPTLEAKEQHKDEEEDHEDAILIGFVCSTRCRGLSAESFTTHVPWGPQLALHSVAVHPEYRNQGVATALLQDYLKSVTALNSTLPFPMEQIILLAKSHLLEFYIRAGFAVKRPSPIVHGKDLWYECEYTLPTIPCFHVNAFGTGSTLGNPAGVVILPAVDRAGSNVMEEAFMAKQEWMQKVAAQFNLSETAFILPSNDAFATFGIRYFTPMTEVELCGHATLASAAVLYQNNICTSETPIVFETKTRTFLTCNWSNMSNSRMTSIAMEFPIQPATELESDEDKDAVKNMVMAAAKIPSEGILYTGLSRELGDLLIELTPEAFASLDTVGIDFSAFLLWGGYSRGVIVCCRATSNEEGVDFLSRFFAPKAGINEDPVTGSAHCALAPHFWTESKEKLIGKQASKRGGIVECQLIENERVRLTGWAVTVMQGSLYV</sequence>
<dbReference type="OrthoDB" id="75169at2759"/>
<dbReference type="Gene3D" id="3.10.310.10">
    <property type="entry name" value="Diaminopimelate Epimerase, Chain A, domain 1"/>
    <property type="match status" value="2"/>
</dbReference>
<dbReference type="PANTHER" id="PTHR13774:SF17">
    <property type="entry name" value="PHENAZINE BIOSYNTHESIS-LIKE DOMAIN-CONTAINING PROTEIN"/>
    <property type="match status" value="1"/>
</dbReference>
<dbReference type="GO" id="GO:0102943">
    <property type="term" value="F:trans-2,3-dihydro-3-hydroxy-anthranilate isomerase activity"/>
    <property type="evidence" value="ECO:0007669"/>
    <property type="project" value="UniProtKB-EC"/>
</dbReference>
<name>A0A1Z5KRW4_FISSO</name>
<evidence type="ECO:0000256" key="1">
    <source>
        <dbReference type="ARBA" id="ARBA00008270"/>
    </source>
</evidence>
<evidence type="ECO:0000313" key="5">
    <source>
        <dbReference type="Proteomes" id="UP000198406"/>
    </source>
</evidence>
<reference evidence="4 5" key="1">
    <citation type="journal article" date="2015" name="Plant Cell">
        <title>Oil accumulation by the oleaginous diatom Fistulifera solaris as revealed by the genome and transcriptome.</title>
        <authorList>
            <person name="Tanaka T."/>
            <person name="Maeda Y."/>
            <person name="Veluchamy A."/>
            <person name="Tanaka M."/>
            <person name="Abida H."/>
            <person name="Marechal E."/>
            <person name="Bowler C."/>
            <person name="Muto M."/>
            <person name="Sunaga Y."/>
            <person name="Tanaka M."/>
            <person name="Yoshino T."/>
            <person name="Taniguchi T."/>
            <person name="Fukuda Y."/>
            <person name="Nemoto M."/>
            <person name="Matsumoto M."/>
            <person name="Wong P.S."/>
            <person name="Aburatani S."/>
            <person name="Fujibuchi W."/>
        </authorList>
    </citation>
    <scope>NUCLEOTIDE SEQUENCE [LARGE SCALE GENOMIC DNA]</scope>
    <source>
        <strain evidence="4 5">JPCC DA0580</strain>
    </source>
</reference>
<accession>A0A1Z5KRW4</accession>
<dbReference type="Proteomes" id="UP000198406">
    <property type="component" value="Unassembled WGS sequence"/>
</dbReference>